<dbReference type="Pfam" id="PF13116">
    <property type="entry name" value="YhdP"/>
    <property type="match status" value="1"/>
</dbReference>
<dbReference type="OrthoDB" id="7161641at2"/>
<name>A0A1C3VJL6_9HYPH</name>
<evidence type="ECO:0000313" key="3">
    <source>
        <dbReference type="EMBL" id="SCB28050.1"/>
    </source>
</evidence>
<organism evidence="3 4">
    <name type="scientific">Rhizobium lusitanum</name>
    <dbReference type="NCBI Taxonomy" id="293958"/>
    <lineage>
        <taxon>Bacteria</taxon>
        <taxon>Pseudomonadati</taxon>
        <taxon>Pseudomonadota</taxon>
        <taxon>Alphaproteobacteria</taxon>
        <taxon>Hyphomicrobiales</taxon>
        <taxon>Rhizobiaceae</taxon>
        <taxon>Rhizobium/Agrobacterium group</taxon>
        <taxon>Rhizobium</taxon>
    </lineage>
</organism>
<dbReference type="AlphaFoldDB" id="A0A1C3VJL6"/>
<keyword evidence="1" id="KW-0472">Membrane</keyword>
<gene>
    <name evidence="3" type="ORF">GA0061101_105410</name>
</gene>
<feature type="transmembrane region" description="Helical" evidence="1">
    <location>
        <begin position="48"/>
        <end position="70"/>
    </location>
</feature>
<proteinExistence type="predicted"/>
<feature type="domain" description="YhdP central" evidence="2">
    <location>
        <begin position="427"/>
        <end position="895"/>
    </location>
</feature>
<dbReference type="EMBL" id="FMAF01000005">
    <property type="protein sequence ID" value="SCB28050.1"/>
    <property type="molecule type" value="Genomic_DNA"/>
</dbReference>
<accession>A0A1C3VJL6</accession>
<sequence length="1140" mass="121823">MIRGEKVTFRKKDLVSLDHLPSAQVDDPMIVHVPPERTSRNRSHVWHVCRMTLVFFTFLAIILGAVIATIESGVFDVPLSQKAQTALDKAIGPRYKAEVGKTVIRFTSDLRLALEARDVNVIDQDSGKHLSTMSAVNMELDPFALIEGRVEVASVAAEGIALDTSLLPQGDPVDLTAWRVDALPQALTSAFDDIDFLQRFVQRGGTNSVRISGFSVKLPRQEGDPISLVVDNLTFERTEQNSLHLYGQVAVNGSVAILDVMAEQQESGHSSSLIAKISNLDLKPLTMAYDATGTPRQGLMSFADVTLSAVKGGSGTDPKLDASVNIQPGVLYMDRDAQDLTQANINLSYNFDHQTLEIAPSTVQFVSTVAPFSGALIDLDRVDANAGKGFGIDFLIKNGTAASSISGEKPVSFDGQATGHFLSATKEFQFENIGISTPQGALFGSLHMKLGDSSPEISFGGRADKLDTSVVKQLWPFWMASKPRVWVENNLFGGSVTNAVISVFIPAGRLREAAQTGKLQLGQNELHIAFDIDGARLNVPGQIPPLRDTKAHFDLTGPTMDVSIETATSYFPTGRKITLNDSSFSIPATYDKPLMAELALTISGTGDAVGELLTYKPLEVLQRTEFKPEDFNGKIVAKVNARIGLINDQKPPPPDWQAKLELNNVDLLKPMNNRKIDNLTGEIVADPQSVHLQAQAQIDGIPAQIDMIEPTDSKSTAKRSRVITATLSDAQRNAVLPGLRDIIDGPVKVELTRIDDDRQGVKMDLSKAALTVPWVGWSKGSGIPATAQLEASGPDSQTTLKNFTLKGDGFGVSGDLVISKGSLSSANFDSVKLSALDDFALSLKRGKGGGYDVSISGNSADIRPILARLKTSSSGGGKSGGDDSASATIHVNLDKVIGFNDESIGNLKGTYSIAGGKTTAVDFSGVTLSGEAVVSQMSKGSGSGTIRITSGDAGSVARFADLYKHLKGGLLNLSLRSVGQDDWDGSLDLRNFAIVDEKKLSTIVSTPSGKNGKSLNAAVKENIDTRSQSFERGFARLVMRNGSLSVENGVVRGVQVGATFQGTVKDANGKMDLTGTFMPAYGLNRLFAEVPIVGFILGNGSDRGLIGITFRVTGTLEKSSIQINPLSIIAPGVFRQIFEF</sequence>
<dbReference type="Proteomes" id="UP000199205">
    <property type="component" value="Unassembled WGS sequence"/>
</dbReference>
<keyword evidence="1" id="KW-1133">Transmembrane helix</keyword>
<dbReference type="InterPro" id="IPR025263">
    <property type="entry name" value="YhdP_central"/>
</dbReference>
<protein>
    <recommendedName>
        <fullName evidence="2">YhdP central domain-containing protein</fullName>
    </recommendedName>
</protein>
<evidence type="ECO:0000313" key="4">
    <source>
        <dbReference type="Proteomes" id="UP000199205"/>
    </source>
</evidence>
<keyword evidence="1" id="KW-0812">Transmembrane</keyword>
<reference evidence="3 4" key="1">
    <citation type="submission" date="2016-08" db="EMBL/GenBank/DDBJ databases">
        <authorList>
            <person name="Seilhamer J.J."/>
        </authorList>
    </citation>
    <scope>NUCLEOTIDE SEQUENCE [LARGE SCALE GENOMIC DNA]</scope>
    <source>
        <strain evidence="3 4">P1-7</strain>
    </source>
</reference>
<evidence type="ECO:0000256" key="1">
    <source>
        <dbReference type="SAM" id="Phobius"/>
    </source>
</evidence>
<evidence type="ECO:0000259" key="2">
    <source>
        <dbReference type="Pfam" id="PF13116"/>
    </source>
</evidence>
<dbReference type="RefSeq" id="WP_092573779.1">
    <property type="nucleotide sequence ID" value="NZ_FMAF01000005.1"/>
</dbReference>